<keyword evidence="8 12" id="KW-0472">Membrane</keyword>
<keyword evidence="4 12" id="KW-0812">Transmembrane</keyword>
<keyword evidence="7 12" id="KW-1133">Transmembrane helix</keyword>
<dbReference type="GO" id="GO:0045087">
    <property type="term" value="P:innate immune response"/>
    <property type="evidence" value="ECO:0007669"/>
    <property type="project" value="UniProtKB-KW"/>
</dbReference>
<evidence type="ECO:0000256" key="5">
    <source>
        <dbReference type="ARBA" id="ARBA00022824"/>
    </source>
</evidence>
<dbReference type="OrthoDB" id="10022724at2759"/>
<evidence type="ECO:0000256" key="1">
    <source>
        <dbReference type="ARBA" id="ARBA00004389"/>
    </source>
</evidence>
<evidence type="ECO:0000256" key="6">
    <source>
        <dbReference type="ARBA" id="ARBA00022859"/>
    </source>
</evidence>
<evidence type="ECO:0000256" key="4">
    <source>
        <dbReference type="ARBA" id="ARBA00022692"/>
    </source>
</evidence>
<proteinExistence type="inferred from homology"/>
<dbReference type="AlphaFoldDB" id="A0A0L8GL01"/>
<evidence type="ECO:0000256" key="12">
    <source>
        <dbReference type="SAM" id="Phobius"/>
    </source>
</evidence>
<keyword evidence="5" id="KW-0256">Endoplasmic reticulum</keyword>
<evidence type="ECO:0000256" key="3">
    <source>
        <dbReference type="ARBA" id="ARBA00022588"/>
    </source>
</evidence>
<evidence type="ECO:0000256" key="8">
    <source>
        <dbReference type="ARBA" id="ARBA00023136"/>
    </source>
</evidence>
<comment type="similarity">
    <text evidence="2">Belongs to the CYBC1 family.</text>
</comment>
<comment type="subcellular location">
    <subcellularLocation>
        <location evidence="1">Endoplasmic reticulum membrane</location>
        <topology evidence="1">Single-pass membrane protein</topology>
    </subcellularLocation>
</comment>
<sequence length="213" mass="24040">MVYMQIKEQTADKLHLCREPNSWSWCLLFGVITGGIGAIYYGSDHFLWKIFWLLGALLLGLTAMEDWEDCIFEKPTGLLTIKKRSLLQRFLHPLLKQHVVKASLDDIVGVRVEEREMKYLGKGNQVVVLLAAGAIIGITESFTIGDSSDHYAIAHKIQDFLEVDMNRHHDPNDGDDYLGDSSSSEDSFEQIGPQYVLPESSNVAANTENMYKM</sequence>
<dbReference type="KEGG" id="obi:106876142"/>
<dbReference type="EMBL" id="KQ421357">
    <property type="protein sequence ID" value="KOF77652.1"/>
    <property type="molecule type" value="Genomic_DNA"/>
</dbReference>
<evidence type="ECO:0000256" key="7">
    <source>
        <dbReference type="ARBA" id="ARBA00022989"/>
    </source>
</evidence>
<keyword evidence="9" id="KW-0143">Chaperone</keyword>
<reference evidence="13" key="1">
    <citation type="submission" date="2015-07" db="EMBL/GenBank/DDBJ databases">
        <title>MeaNS - Measles Nucleotide Surveillance Program.</title>
        <authorList>
            <person name="Tran T."/>
            <person name="Druce J."/>
        </authorList>
    </citation>
    <scope>NUCLEOTIDE SEQUENCE</scope>
    <source>
        <strain evidence="13">UCB-OBI-ISO-001</strain>
        <tissue evidence="13">Gonad</tissue>
    </source>
</reference>
<feature type="transmembrane region" description="Helical" evidence="12">
    <location>
        <begin position="21"/>
        <end position="40"/>
    </location>
</feature>
<dbReference type="GO" id="GO:0005789">
    <property type="term" value="C:endoplasmic reticulum membrane"/>
    <property type="evidence" value="ECO:0007669"/>
    <property type="project" value="UniProtKB-SubCell"/>
</dbReference>
<protein>
    <recommendedName>
        <fullName evidence="10">Essential for reactive oxygen species protein</fullName>
    </recommendedName>
</protein>
<dbReference type="Pfam" id="PF15169">
    <property type="entry name" value="Cybc1_Eros"/>
    <property type="match status" value="1"/>
</dbReference>
<dbReference type="OMA" id="WKLFYIT"/>
<dbReference type="PANTHER" id="PTHR31837">
    <property type="entry name" value="CYTOCHROME B-245 CHAPERONE 1"/>
    <property type="match status" value="1"/>
</dbReference>
<organism evidence="13">
    <name type="scientific">Octopus bimaculoides</name>
    <name type="common">California two-spotted octopus</name>
    <dbReference type="NCBI Taxonomy" id="37653"/>
    <lineage>
        <taxon>Eukaryota</taxon>
        <taxon>Metazoa</taxon>
        <taxon>Spiralia</taxon>
        <taxon>Lophotrochozoa</taxon>
        <taxon>Mollusca</taxon>
        <taxon>Cephalopoda</taxon>
        <taxon>Coleoidea</taxon>
        <taxon>Octopodiformes</taxon>
        <taxon>Octopoda</taxon>
        <taxon>Incirrata</taxon>
        <taxon>Octopodidae</taxon>
        <taxon>Octopus</taxon>
    </lineage>
</organism>
<evidence type="ECO:0000256" key="2">
    <source>
        <dbReference type="ARBA" id="ARBA00009907"/>
    </source>
</evidence>
<name>A0A0L8GL01_OCTBM</name>
<feature type="region of interest" description="Disordered" evidence="11">
    <location>
        <begin position="168"/>
        <end position="189"/>
    </location>
</feature>
<evidence type="ECO:0000256" key="9">
    <source>
        <dbReference type="ARBA" id="ARBA00023186"/>
    </source>
</evidence>
<keyword evidence="6" id="KW-0391">Immunity</keyword>
<evidence type="ECO:0000256" key="11">
    <source>
        <dbReference type="SAM" id="MobiDB-lite"/>
    </source>
</evidence>
<dbReference type="InterPro" id="IPR027846">
    <property type="entry name" value="Cybc1"/>
</dbReference>
<accession>A0A0L8GL01</accession>
<evidence type="ECO:0000313" key="13">
    <source>
        <dbReference type="EMBL" id="KOF77652.1"/>
    </source>
</evidence>
<evidence type="ECO:0000256" key="10">
    <source>
        <dbReference type="ARBA" id="ARBA00030424"/>
    </source>
</evidence>
<gene>
    <name evidence="13" type="ORF">OCBIM_22031846mg</name>
</gene>
<keyword evidence="3" id="KW-0399">Innate immunity</keyword>
<dbReference type="PANTHER" id="PTHR31837:SF3">
    <property type="entry name" value="CYTOCHROME B-245 CHAPERONE 1"/>
    <property type="match status" value="1"/>
</dbReference>